<proteinExistence type="predicted"/>
<dbReference type="Proteomes" id="UP000830343">
    <property type="component" value="Chromosome"/>
</dbReference>
<keyword evidence="3" id="KW-1185">Reference proteome</keyword>
<gene>
    <name evidence="2" type="ORF">MRZ06_06725</name>
</gene>
<dbReference type="InterPro" id="IPR009574">
    <property type="entry name" value="DUF1189"/>
</dbReference>
<feature type="transmembrane region" description="Helical" evidence="1">
    <location>
        <begin position="188"/>
        <end position="207"/>
    </location>
</feature>
<protein>
    <submittedName>
        <fullName evidence="2">DUF1189 domain-containing protein</fullName>
    </submittedName>
</protein>
<feature type="transmembrane region" description="Helical" evidence="1">
    <location>
        <begin position="213"/>
        <end position="233"/>
    </location>
</feature>
<feature type="transmembrane region" description="Helical" evidence="1">
    <location>
        <begin position="131"/>
        <end position="152"/>
    </location>
</feature>
<evidence type="ECO:0000313" key="3">
    <source>
        <dbReference type="Proteomes" id="UP000830343"/>
    </source>
</evidence>
<organism evidence="2 3">
    <name type="scientific">Macrococcus armenti</name>
    <dbReference type="NCBI Taxonomy" id="2875764"/>
    <lineage>
        <taxon>Bacteria</taxon>
        <taxon>Bacillati</taxon>
        <taxon>Bacillota</taxon>
        <taxon>Bacilli</taxon>
        <taxon>Bacillales</taxon>
        <taxon>Staphylococcaceae</taxon>
        <taxon>Macrococcus</taxon>
    </lineage>
</organism>
<evidence type="ECO:0000256" key="1">
    <source>
        <dbReference type="SAM" id="Phobius"/>
    </source>
</evidence>
<dbReference type="Pfam" id="PF06691">
    <property type="entry name" value="DUF1189"/>
    <property type="match status" value="1"/>
</dbReference>
<reference evidence="2" key="1">
    <citation type="submission" date="2022-03" db="EMBL/GenBank/DDBJ databases">
        <authorList>
            <person name="Vrbovska V."/>
            <person name="Kovarovic V."/>
            <person name="Botka T."/>
            <person name="Pantucek R."/>
        </authorList>
    </citation>
    <scope>NUCLEOTIDE SEQUENCE</scope>
    <source>
        <strain evidence="2">CCM 2609</strain>
    </source>
</reference>
<dbReference type="EMBL" id="CP094348">
    <property type="protein sequence ID" value="UOB19740.1"/>
    <property type="molecule type" value="Genomic_DNA"/>
</dbReference>
<keyword evidence="1" id="KW-0472">Membrane</keyword>
<sequence>MYFNHLKRLLQFDKYPLFRTVKMRYVLLHIFMLAILLSMFNFINAFTTFQTVAALTSAETTSIPDFKVVDGTLKIDKEHSLKLNDVTVTFSPKQKSPAQNHIILDKDEILLSNTTRVKYSNINMFQDKTSLITFLNTFTNSIYFYFIIYALLLLSTQYFLITVKIIAVSALSHIAARLFYRKSRYMNWLKINTFIYTVPTLILIISVSSNIQYLSLISWISMFILICVTIYYLPKQKHKAKQN</sequence>
<evidence type="ECO:0000313" key="2">
    <source>
        <dbReference type="EMBL" id="UOB19740.1"/>
    </source>
</evidence>
<feature type="transmembrane region" description="Helical" evidence="1">
    <location>
        <begin position="158"/>
        <end position="176"/>
    </location>
</feature>
<feature type="transmembrane region" description="Helical" evidence="1">
    <location>
        <begin position="25"/>
        <end position="43"/>
    </location>
</feature>
<accession>A0ABY3ZTQ3</accession>
<keyword evidence="1" id="KW-1133">Transmembrane helix</keyword>
<reference evidence="2" key="2">
    <citation type="submission" date="2022-04" db="EMBL/GenBank/DDBJ databases">
        <title>Antimicrobial genetic elements in methicillin-resistant Macrococcus armenti.</title>
        <authorList>
            <person name="Keller J.E."/>
            <person name="Schwendener S."/>
            <person name="Pantucek R."/>
            <person name="Perreten V."/>
        </authorList>
    </citation>
    <scope>NUCLEOTIDE SEQUENCE</scope>
    <source>
        <strain evidence="2">CCM 2609</strain>
    </source>
</reference>
<dbReference type="RefSeq" id="WP_243365129.1">
    <property type="nucleotide sequence ID" value="NZ_CP094348.1"/>
</dbReference>
<name>A0ABY3ZTQ3_9STAP</name>
<keyword evidence="1" id="KW-0812">Transmembrane</keyword>